<evidence type="ECO:0000256" key="2">
    <source>
        <dbReference type="ARBA" id="ARBA00023002"/>
    </source>
</evidence>
<dbReference type="Gene3D" id="3.40.50.720">
    <property type="entry name" value="NAD(P)-binding Rossmann-like Domain"/>
    <property type="match status" value="2"/>
</dbReference>
<dbReference type="PANTHER" id="PTHR10996:SF178">
    <property type="entry name" value="2-HYDROXYACID DEHYDROGENASE YGL185C-RELATED"/>
    <property type="match status" value="1"/>
</dbReference>
<proteinExistence type="inferred from homology"/>
<comment type="similarity">
    <text evidence="4">Belongs to the D-isomer specific 2-hydroxyacid dehydrogenase family.</text>
</comment>
<dbReference type="GO" id="GO:0005829">
    <property type="term" value="C:cytosol"/>
    <property type="evidence" value="ECO:0007669"/>
    <property type="project" value="TreeGrafter"/>
</dbReference>
<dbReference type="CDD" id="cd12156">
    <property type="entry name" value="HPPR"/>
    <property type="match status" value="1"/>
</dbReference>
<keyword evidence="3" id="KW-0520">NAD</keyword>
<dbReference type="GO" id="GO:0051287">
    <property type="term" value="F:NAD binding"/>
    <property type="evidence" value="ECO:0007669"/>
    <property type="project" value="InterPro"/>
</dbReference>
<dbReference type="AlphaFoldDB" id="A0A511BQW5"/>
<dbReference type="Pfam" id="PF02826">
    <property type="entry name" value="2-Hacid_dh_C"/>
    <property type="match status" value="1"/>
</dbReference>
<dbReference type="Pfam" id="PF00389">
    <property type="entry name" value="2-Hacid_dh"/>
    <property type="match status" value="1"/>
</dbReference>
<organism evidence="7 8">
    <name type="scientific">Swaminathania salitolerans</name>
    <dbReference type="NCBI Taxonomy" id="182838"/>
    <lineage>
        <taxon>Bacteria</taxon>
        <taxon>Pseudomonadati</taxon>
        <taxon>Pseudomonadota</taxon>
        <taxon>Alphaproteobacteria</taxon>
        <taxon>Acetobacterales</taxon>
        <taxon>Acetobacteraceae</taxon>
        <taxon>Swaminathania</taxon>
    </lineage>
</organism>
<keyword evidence="8" id="KW-1185">Reference proteome</keyword>
<dbReference type="OrthoDB" id="9793626at2"/>
<evidence type="ECO:0000256" key="1">
    <source>
        <dbReference type="ARBA" id="ARBA00022857"/>
    </source>
</evidence>
<reference evidence="7 8" key="1">
    <citation type="submission" date="2019-07" db="EMBL/GenBank/DDBJ databases">
        <title>Whole genome shotgun sequence of Swaminathania salitolerans NBRC 104436.</title>
        <authorList>
            <person name="Hosoyama A."/>
            <person name="Uohara A."/>
            <person name="Ohji S."/>
            <person name="Ichikawa N."/>
        </authorList>
    </citation>
    <scope>NUCLEOTIDE SEQUENCE [LARGE SCALE GENOMIC DNA]</scope>
    <source>
        <strain evidence="7 8">NBRC 104436</strain>
    </source>
</reference>
<dbReference type="InterPro" id="IPR006139">
    <property type="entry name" value="D-isomer_2_OHA_DH_cat_dom"/>
</dbReference>
<dbReference type="GO" id="GO:0030267">
    <property type="term" value="F:glyoxylate reductase (NADPH) activity"/>
    <property type="evidence" value="ECO:0007669"/>
    <property type="project" value="TreeGrafter"/>
</dbReference>
<evidence type="ECO:0000313" key="7">
    <source>
        <dbReference type="EMBL" id="GEL02720.1"/>
    </source>
</evidence>
<dbReference type="GO" id="GO:0016618">
    <property type="term" value="F:hydroxypyruvate reductase [NAD(P)H] activity"/>
    <property type="evidence" value="ECO:0007669"/>
    <property type="project" value="TreeGrafter"/>
</dbReference>
<dbReference type="SUPFAM" id="SSF52283">
    <property type="entry name" value="Formate/glycerate dehydrogenase catalytic domain-like"/>
    <property type="match status" value="1"/>
</dbReference>
<dbReference type="InterPro" id="IPR050223">
    <property type="entry name" value="D-isomer_2-hydroxyacid_DH"/>
</dbReference>
<protein>
    <submittedName>
        <fullName evidence="7">Dehydrogenase</fullName>
    </submittedName>
</protein>
<evidence type="ECO:0000313" key="8">
    <source>
        <dbReference type="Proteomes" id="UP000321405"/>
    </source>
</evidence>
<gene>
    <name evidence="7" type="ORF">SSA02_18830</name>
</gene>
<dbReference type="FunFam" id="3.40.50.720:FF:000213">
    <property type="entry name" value="Putative 2-hydroxyacid dehydrogenase"/>
    <property type="match status" value="1"/>
</dbReference>
<dbReference type="RefSeq" id="WP_147093794.1">
    <property type="nucleotide sequence ID" value="NZ_BJVC01000004.1"/>
</dbReference>
<feature type="domain" description="D-isomer specific 2-hydroxyacid dehydrogenase catalytic" evidence="5">
    <location>
        <begin position="9"/>
        <end position="310"/>
    </location>
</feature>
<dbReference type="InterPro" id="IPR036291">
    <property type="entry name" value="NAD(P)-bd_dom_sf"/>
</dbReference>
<dbReference type="Proteomes" id="UP000321405">
    <property type="component" value="Unassembled WGS sequence"/>
</dbReference>
<name>A0A511BQW5_9PROT</name>
<dbReference type="PANTHER" id="PTHR10996">
    <property type="entry name" value="2-HYDROXYACID DEHYDROGENASE-RELATED"/>
    <property type="match status" value="1"/>
</dbReference>
<sequence>MARKTDILLIDPMPDSFNEQLGSPFRLHRFTTVEALGDLAERIEGVATGGGSGLPRPIMDALPNLKVISVNGVGIDRIDLDECRRRSIRLATAQGVLTDDVADMAIGLMIDATRGLSAGDRFVRAGKWGHESEPLSHTLKNRKLGIVGFGAIGKAVARRAAAFDMTIAYFSSREQTDTPQYPFYPTLDVLADWADILILCVSGGARSHNMIDRSILSALGPDGILVNVARGSVVDEPALLQALQDGTIRGAGLDVFADEPHVPEAFFTLENVVLQGHRASATCETRMAMGRLVFDNLAAFFDGRPLLTPVL</sequence>
<keyword evidence="1" id="KW-0521">NADP</keyword>
<evidence type="ECO:0000259" key="5">
    <source>
        <dbReference type="Pfam" id="PF00389"/>
    </source>
</evidence>
<accession>A0A511BQW5</accession>
<feature type="domain" description="D-isomer specific 2-hydroxyacid dehydrogenase NAD-binding" evidence="6">
    <location>
        <begin position="106"/>
        <end position="279"/>
    </location>
</feature>
<comment type="caution">
    <text evidence="7">The sequence shown here is derived from an EMBL/GenBank/DDBJ whole genome shotgun (WGS) entry which is preliminary data.</text>
</comment>
<keyword evidence="2 4" id="KW-0560">Oxidoreductase</keyword>
<dbReference type="EMBL" id="BJVC01000004">
    <property type="protein sequence ID" value="GEL02720.1"/>
    <property type="molecule type" value="Genomic_DNA"/>
</dbReference>
<evidence type="ECO:0000259" key="6">
    <source>
        <dbReference type="Pfam" id="PF02826"/>
    </source>
</evidence>
<dbReference type="InterPro" id="IPR006140">
    <property type="entry name" value="D-isomer_DH_NAD-bd"/>
</dbReference>
<evidence type="ECO:0000256" key="4">
    <source>
        <dbReference type="RuleBase" id="RU003719"/>
    </source>
</evidence>
<evidence type="ECO:0000256" key="3">
    <source>
        <dbReference type="ARBA" id="ARBA00023027"/>
    </source>
</evidence>
<dbReference type="SUPFAM" id="SSF51735">
    <property type="entry name" value="NAD(P)-binding Rossmann-fold domains"/>
    <property type="match status" value="1"/>
</dbReference>